<comment type="subunit">
    <text evidence="14">Homodimer.</text>
</comment>
<dbReference type="InterPro" id="IPR013747">
    <property type="entry name" value="ACP_syn_III_C"/>
</dbReference>
<gene>
    <name evidence="14" type="primary">fabH</name>
    <name evidence="17" type="ORF">H9754_04050</name>
</gene>
<dbReference type="InterPro" id="IPR016039">
    <property type="entry name" value="Thiolase-like"/>
</dbReference>
<reference evidence="17" key="2">
    <citation type="submission" date="2021-04" db="EMBL/GenBank/DDBJ databases">
        <authorList>
            <person name="Gilroy R."/>
        </authorList>
    </citation>
    <scope>NUCLEOTIDE SEQUENCE</scope>
    <source>
        <strain evidence="17">ChiSjej3B21-8574</strain>
    </source>
</reference>
<comment type="caution">
    <text evidence="17">The sequence shown here is derived from an EMBL/GenBank/DDBJ whole genome shotgun (WGS) entry which is preliminary data.</text>
</comment>
<comment type="catalytic activity">
    <reaction evidence="10">
        <text>malonyl-[ACP] + acetyl-CoA + H(+) = 3-oxobutanoyl-[ACP] + CO2 + CoA</text>
        <dbReference type="Rhea" id="RHEA:12080"/>
        <dbReference type="Rhea" id="RHEA-COMP:9623"/>
        <dbReference type="Rhea" id="RHEA-COMP:9625"/>
        <dbReference type="ChEBI" id="CHEBI:15378"/>
        <dbReference type="ChEBI" id="CHEBI:16526"/>
        <dbReference type="ChEBI" id="CHEBI:57287"/>
        <dbReference type="ChEBI" id="CHEBI:57288"/>
        <dbReference type="ChEBI" id="CHEBI:78449"/>
        <dbReference type="ChEBI" id="CHEBI:78450"/>
        <dbReference type="EC" id="2.3.1.180"/>
    </reaction>
    <physiologicalReaction direction="left-to-right" evidence="10">
        <dbReference type="Rhea" id="RHEA:12081"/>
    </physiologicalReaction>
</comment>
<comment type="catalytic activity">
    <reaction evidence="12">
        <text>2-methylpropanoyl-CoA + malonyl-[ACP] + H(+) = 4-methyl-3-oxopentanoyl-[ACP] + CO2 + CoA</text>
        <dbReference type="Rhea" id="RHEA:42268"/>
        <dbReference type="Rhea" id="RHEA-COMP:9623"/>
        <dbReference type="Rhea" id="RHEA-COMP:9940"/>
        <dbReference type="ChEBI" id="CHEBI:15378"/>
        <dbReference type="ChEBI" id="CHEBI:16526"/>
        <dbReference type="ChEBI" id="CHEBI:57287"/>
        <dbReference type="ChEBI" id="CHEBI:57338"/>
        <dbReference type="ChEBI" id="CHEBI:78449"/>
        <dbReference type="ChEBI" id="CHEBI:78820"/>
        <dbReference type="EC" id="2.3.1.300"/>
    </reaction>
    <physiologicalReaction direction="left-to-right" evidence="12">
        <dbReference type="Rhea" id="RHEA:42269"/>
    </physiologicalReaction>
</comment>
<keyword evidence="9 14" id="KW-0012">Acyltransferase</keyword>
<evidence type="ECO:0000256" key="6">
    <source>
        <dbReference type="ARBA" id="ARBA00023098"/>
    </source>
</evidence>
<feature type="active site" evidence="14">
    <location>
        <position position="277"/>
    </location>
</feature>
<dbReference type="NCBIfam" id="TIGR00747">
    <property type="entry name" value="fabH"/>
    <property type="match status" value="1"/>
</dbReference>
<feature type="active site" evidence="14">
    <location>
        <position position="247"/>
    </location>
</feature>
<evidence type="ECO:0000256" key="8">
    <source>
        <dbReference type="ARBA" id="ARBA00023268"/>
    </source>
</evidence>
<evidence type="ECO:0000256" key="12">
    <source>
        <dbReference type="ARBA" id="ARBA00052467"/>
    </source>
</evidence>
<comment type="pathway">
    <text evidence="1 14">Lipid metabolism; fatty acid biosynthesis.</text>
</comment>
<evidence type="ECO:0000313" key="17">
    <source>
        <dbReference type="EMBL" id="HJC49743.1"/>
    </source>
</evidence>
<evidence type="ECO:0000256" key="14">
    <source>
        <dbReference type="HAMAP-Rule" id="MF_01815"/>
    </source>
</evidence>
<comment type="domain">
    <text evidence="14">The last Arg residue of the ACP-binding site is essential for the weak association between ACP/AcpP and FabH.</text>
</comment>
<keyword evidence="3 14" id="KW-0444">Lipid biosynthesis</keyword>
<dbReference type="Proteomes" id="UP000823904">
    <property type="component" value="Unassembled WGS sequence"/>
</dbReference>
<sequence length="320" mass="34338">MAIRILGTGSFLPEKSVTNDELAQVMDTSDEWISSRTGIRSRHISVGDTTASMAVKAAKKALEDGGVKPEELDHIFVATVSGDHATPSTSCEVQSALGAKNAVCMDVNAACSGFIYALNTAMAYAKAGMGNKMLLIGVETLSKILDWTDRSTCVLFGDGAGAAVVEADPSSKIFIDAGSDGAKGHVLTCEERHLNNLLVKDETPMKQVEMNGQEVFKFAVRIIPKSVGKVLDAAGADKSEIKYYILHQANYRIIEAAAKRLKEPLEKFPMNIDHCANTSSATIPILLDEIHRAGKLQRGDKIVMSGFGGGLTWGSVYLEW</sequence>
<dbReference type="EMBL" id="DWWD01000020">
    <property type="protein sequence ID" value="HJC49743.1"/>
    <property type="molecule type" value="Genomic_DNA"/>
</dbReference>
<dbReference type="GO" id="GO:0005737">
    <property type="term" value="C:cytoplasm"/>
    <property type="evidence" value="ECO:0007669"/>
    <property type="project" value="UniProtKB-SubCell"/>
</dbReference>
<feature type="active site" evidence="14">
    <location>
        <position position="111"/>
    </location>
</feature>
<dbReference type="GO" id="GO:0004315">
    <property type="term" value="F:3-oxoacyl-[acyl-carrier-protein] synthase activity"/>
    <property type="evidence" value="ECO:0007669"/>
    <property type="project" value="InterPro"/>
</dbReference>
<evidence type="ECO:0000259" key="16">
    <source>
        <dbReference type="Pfam" id="PF08545"/>
    </source>
</evidence>
<organism evidence="17 18">
    <name type="scientific">Candidatus Anaerostipes avistercoris</name>
    <dbReference type="NCBI Taxonomy" id="2838462"/>
    <lineage>
        <taxon>Bacteria</taxon>
        <taxon>Bacillati</taxon>
        <taxon>Bacillota</taxon>
        <taxon>Clostridia</taxon>
        <taxon>Lachnospirales</taxon>
        <taxon>Lachnospiraceae</taxon>
        <taxon>Anaerostipes</taxon>
    </lineage>
</organism>
<dbReference type="Pfam" id="PF08545">
    <property type="entry name" value="ACP_syn_III"/>
    <property type="match status" value="1"/>
</dbReference>
<dbReference type="FunFam" id="3.40.47.10:FF:000004">
    <property type="entry name" value="3-oxoacyl-[acyl-carrier-protein] synthase 3"/>
    <property type="match status" value="1"/>
</dbReference>
<comment type="subcellular location">
    <subcellularLocation>
        <location evidence="14">Cytoplasm</location>
    </subcellularLocation>
</comment>
<dbReference type="CDD" id="cd00830">
    <property type="entry name" value="KAS_III"/>
    <property type="match status" value="1"/>
</dbReference>
<evidence type="ECO:0000256" key="11">
    <source>
        <dbReference type="ARBA" id="ARBA00052407"/>
    </source>
</evidence>
<dbReference type="GO" id="GO:0006633">
    <property type="term" value="P:fatty acid biosynthetic process"/>
    <property type="evidence" value="ECO:0007669"/>
    <property type="project" value="UniProtKB-UniRule"/>
</dbReference>
<keyword evidence="6 14" id="KW-0443">Lipid metabolism</keyword>
<accession>A0A9D2PJ05</accession>
<evidence type="ECO:0000313" key="18">
    <source>
        <dbReference type="Proteomes" id="UP000823904"/>
    </source>
</evidence>
<dbReference type="Gene3D" id="3.40.47.10">
    <property type="match status" value="1"/>
</dbReference>
<evidence type="ECO:0000256" key="9">
    <source>
        <dbReference type="ARBA" id="ARBA00023315"/>
    </source>
</evidence>
<dbReference type="HAMAP" id="MF_01815">
    <property type="entry name" value="FabH"/>
    <property type="match status" value="1"/>
</dbReference>
<dbReference type="NCBIfam" id="NF006829">
    <property type="entry name" value="PRK09352.1"/>
    <property type="match status" value="1"/>
</dbReference>
<protein>
    <recommendedName>
        <fullName evidence="14">Beta-ketoacyl-[acyl-carrier-protein] synthase III</fullName>
        <shortName evidence="14">Beta-ketoacyl-ACP synthase III</shortName>
        <shortName evidence="14">KAS III</shortName>
        <ecNumber evidence="14">2.3.1.180</ecNumber>
    </recommendedName>
    <alternativeName>
        <fullName evidence="14">3-oxoacyl-[acyl-carrier-protein] synthase 3</fullName>
    </alternativeName>
    <alternativeName>
        <fullName evidence="14">3-oxoacyl-[acyl-carrier-protein] synthase III</fullName>
    </alternativeName>
</protein>
<evidence type="ECO:0000256" key="13">
    <source>
        <dbReference type="ARBA" id="ARBA00052985"/>
    </source>
</evidence>
<reference evidence="17" key="1">
    <citation type="journal article" date="2021" name="PeerJ">
        <title>Extensive microbial diversity within the chicken gut microbiome revealed by metagenomics and culture.</title>
        <authorList>
            <person name="Gilroy R."/>
            <person name="Ravi A."/>
            <person name="Getino M."/>
            <person name="Pursley I."/>
            <person name="Horton D.L."/>
            <person name="Alikhan N.F."/>
            <person name="Baker D."/>
            <person name="Gharbi K."/>
            <person name="Hall N."/>
            <person name="Watson M."/>
            <person name="Adriaenssens E.M."/>
            <person name="Foster-Nyarko E."/>
            <person name="Jarju S."/>
            <person name="Secka A."/>
            <person name="Antonio M."/>
            <person name="Oren A."/>
            <person name="Chaudhuri R.R."/>
            <person name="La Ragione R."/>
            <person name="Hildebrand F."/>
            <person name="Pallen M.J."/>
        </authorList>
    </citation>
    <scope>NUCLEOTIDE SEQUENCE</scope>
    <source>
        <strain evidence="17">ChiSjej3B21-8574</strain>
    </source>
</reference>
<evidence type="ECO:0000259" key="15">
    <source>
        <dbReference type="Pfam" id="PF08541"/>
    </source>
</evidence>
<dbReference type="InterPro" id="IPR013751">
    <property type="entry name" value="ACP_syn_III_N"/>
</dbReference>
<keyword evidence="5 14" id="KW-0276">Fatty acid metabolism</keyword>
<dbReference type="GO" id="GO:0033818">
    <property type="term" value="F:beta-ketoacyl-acyl-carrier-protein synthase III activity"/>
    <property type="evidence" value="ECO:0007669"/>
    <property type="project" value="UniProtKB-UniRule"/>
</dbReference>
<dbReference type="Pfam" id="PF08541">
    <property type="entry name" value="ACP_syn_III_C"/>
    <property type="match status" value="1"/>
</dbReference>
<name>A0A9D2PJ05_9FIRM</name>
<dbReference type="PANTHER" id="PTHR43091">
    <property type="entry name" value="3-OXOACYL-[ACYL-CARRIER-PROTEIN] SYNTHASE"/>
    <property type="match status" value="1"/>
</dbReference>
<keyword evidence="4 14" id="KW-0808">Transferase</keyword>
<feature type="region of interest" description="ACP-binding" evidence="14">
    <location>
        <begin position="248"/>
        <end position="252"/>
    </location>
</feature>
<evidence type="ECO:0000256" key="5">
    <source>
        <dbReference type="ARBA" id="ARBA00022832"/>
    </source>
</evidence>
<comment type="function">
    <text evidence="14">Catalyzes the condensation reaction of fatty acid synthesis by the addition to an acyl acceptor of two carbons from malonyl-ACP. Catalyzes the first condensation reaction which initiates fatty acid synthesis and may therefore play a role in governing the total rate of fatty acid production. Possesses both acetoacetyl-ACP synthase and acetyl transacylase activities. Its substrate specificity determines the biosynthesis of branched-chain and/or straight-chain of fatty acids.</text>
</comment>
<evidence type="ECO:0000256" key="3">
    <source>
        <dbReference type="ARBA" id="ARBA00022516"/>
    </source>
</evidence>
<keyword evidence="14" id="KW-0963">Cytoplasm</keyword>
<evidence type="ECO:0000256" key="7">
    <source>
        <dbReference type="ARBA" id="ARBA00023160"/>
    </source>
</evidence>
<keyword evidence="7 14" id="KW-0275">Fatty acid biosynthesis</keyword>
<comment type="similarity">
    <text evidence="2 14">Belongs to the thiolase-like superfamily. FabH family.</text>
</comment>
<evidence type="ECO:0000256" key="4">
    <source>
        <dbReference type="ARBA" id="ARBA00022679"/>
    </source>
</evidence>
<dbReference type="EC" id="2.3.1.180" evidence="14"/>
<dbReference type="AlphaFoldDB" id="A0A9D2PJ05"/>
<comment type="catalytic activity">
    <reaction evidence="11">
        <text>(2S)-2-methylbutanoyl-CoA + malonyl-[ACP] + H(+) = (4S)-4-methyl-3-oxohexanoyl-[ACP] + CO2 + CoA</text>
        <dbReference type="Rhea" id="RHEA:42276"/>
        <dbReference type="Rhea" id="RHEA-COMP:9623"/>
        <dbReference type="Rhea" id="RHEA-COMP:17148"/>
        <dbReference type="ChEBI" id="CHEBI:15378"/>
        <dbReference type="ChEBI" id="CHEBI:16526"/>
        <dbReference type="ChEBI" id="CHEBI:57287"/>
        <dbReference type="ChEBI" id="CHEBI:78449"/>
        <dbReference type="ChEBI" id="CHEBI:88166"/>
        <dbReference type="ChEBI" id="CHEBI:167462"/>
        <dbReference type="EC" id="2.3.1.300"/>
    </reaction>
    <physiologicalReaction direction="left-to-right" evidence="11">
        <dbReference type="Rhea" id="RHEA:42277"/>
    </physiologicalReaction>
</comment>
<dbReference type="SUPFAM" id="SSF53901">
    <property type="entry name" value="Thiolase-like"/>
    <property type="match status" value="1"/>
</dbReference>
<feature type="domain" description="Beta-ketoacyl-[acyl-carrier-protein] synthase III C-terminal" evidence="15">
    <location>
        <begin position="231"/>
        <end position="320"/>
    </location>
</feature>
<dbReference type="InterPro" id="IPR004655">
    <property type="entry name" value="FabH"/>
</dbReference>
<proteinExistence type="inferred from homology"/>
<keyword evidence="8 14" id="KW-0511">Multifunctional enzyme</keyword>
<comment type="catalytic activity">
    <reaction evidence="13">
        <text>3-methylbutanoyl-CoA + malonyl-[ACP] + H(+) = 5-methyl-3-oxohexanoyl-[ACP] + CO2 + CoA</text>
        <dbReference type="Rhea" id="RHEA:42272"/>
        <dbReference type="Rhea" id="RHEA-COMP:9623"/>
        <dbReference type="Rhea" id="RHEA-COMP:9941"/>
        <dbReference type="ChEBI" id="CHEBI:15378"/>
        <dbReference type="ChEBI" id="CHEBI:16526"/>
        <dbReference type="ChEBI" id="CHEBI:57287"/>
        <dbReference type="ChEBI" id="CHEBI:57345"/>
        <dbReference type="ChEBI" id="CHEBI:78449"/>
        <dbReference type="ChEBI" id="CHEBI:78822"/>
        <dbReference type="EC" id="2.3.1.300"/>
    </reaction>
    <physiologicalReaction direction="left-to-right" evidence="13">
        <dbReference type="Rhea" id="RHEA:42273"/>
    </physiologicalReaction>
</comment>
<evidence type="ECO:0000256" key="10">
    <source>
        <dbReference type="ARBA" id="ARBA00051096"/>
    </source>
</evidence>
<dbReference type="PANTHER" id="PTHR43091:SF1">
    <property type="entry name" value="BETA-KETOACYL-[ACYL-CARRIER-PROTEIN] SYNTHASE III, CHLOROPLASTIC"/>
    <property type="match status" value="1"/>
</dbReference>
<feature type="domain" description="Beta-ketoacyl-[acyl-carrier-protein] synthase III N-terminal" evidence="16">
    <location>
        <begin position="105"/>
        <end position="175"/>
    </location>
</feature>
<evidence type="ECO:0000256" key="1">
    <source>
        <dbReference type="ARBA" id="ARBA00005194"/>
    </source>
</evidence>
<evidence type="ECO:0000256" key="2">
    <source>
        <dbReference type="ARBA" id="ARBA00008642"/>
    </source>
</evidence>